<evidence type="ECO:0000313" key="1">
    <source>
        <dbReference type="EMBL" id="KAL3319538.1"/>
    </source>
</evidence>
<comment type="caution">
    <text evidence="1">The sequence shown here is derived from an EMBL/GenBank/DDBJ whole genome shotgun (WGS) entry which is preliminary data.</text>
</comment>
<name>A0ABD2QJ30_9PLAT</name>
<dbReference type="AlphaFoldDB" id="A0ABD2QJ30"/>
<sequence>MAIAKWSNDLRGRSSTHPRLQEACHELDTGVERNQALLALYQEVSIFLDQVPQLEIDLNVNLTRLAHNRPDLVDRDMLTRAAEVQSLAEHLGKRLEQQLKQTSSPGSIHSLQTVIKAIETTKSDLRDAAKYLDDTYQRTRASKKPDEPQSSSLDDELYIIAEQVNLTASCPPNSYRTLDEAELRINTIEAKVTKLQAEDSNTSSRIVDSLSRVLTELKSEFVKTRKVLDSNEDRREGNEFIAQLTAAEQTLVNLVNGNAVSETNLQELCKRIKELKSKFDGGMRHKVADPAEVDTHLYHLEYSTDRLWQMLNFQRRLSQYIRHMETFKARFLNLQKNGGELLHSLHMRCVTDKRAQLLLAACFFF</sequence>
<evidence type="ECO:0000313" key="2">
    <source>
        <dbReference type="Proteomes" id="UP001626550"/>
    </source>
</evidence>
<protein>
    <submittedName>
        <fullName evidence="1">Uncharacterized protein</fullName>
    </submittedName>
</protein>
<reference evidence="1 2" key="1">
    <citation type="submission" date="2024-11" db="EMBL/GenBank/DDBJ databases">
        <title>Adaptive evolution of stress response genes in parasites aligns with host niche diversity.</title>
        <authorList>
            <person name="Hahn C."/>
            <person name="Resl P."/>
        </authorList>
    </citation>
    <scope>NUCLEOTIDE SEQUENCE [LARGE SCALE GENOMIC DNA]</scope>
    <source>
        <strain evidence="1">EGGRZ-B1_66</strain>
        <tissue evidence="1">Body</tissue>
    </source>
</reference>
<gene>
    <name evidence="1" type="ORF">Ciccas_001794</name>
</gene>
<dbReference type="EMBL" id="JBJKFK010000127">
    <property type="protein sequence ID" value="KAL3319538.1"/>
    <property type="molecule type" value="Genomic_DNA"/>
</dbReference>
<organism evidence="1 2">
    <name type="scientific">Cichlidogyrus casuarinus</name>
    <dbReference type="NCBI Taxonomy" id="1844966"/>
    <lineage>
        <taxon>Eukaryota</taxon>
        <taxon>Metazoa</taxon>
        <taxon>Spiralia</taxon>
        <taxon>Lophotrochozoa</taxon>
        <taxon>Platyhelminthes</taxon>
        <taxon>Monogenea</taxon>
        <taxon>Monopisthocotylea</taxon>
        <taxon>Dactylogyridea</taxon>
        <taxon>Ancyrocephalidae</taxon>
        <taxon>Cichlidogyrus</taxon>
    </lineage>
</organism>
<proteinExistence type="predicted"/>
<keyword evidence="2" id="KW-1185">Reference proteome</keyword>
<dbReference type="Proteomes" id="UP001626550">
    <property type="component" value="Unassembled WGS sequence"/>
</dbReference>
<accession>A0ABD2QJ30</accession>